<evidence type="ECO:0000256" key="13">
    <source>
        <dbReference type="ARBA" id="ARBA00022993"/>
    </source>
</evidence>
<evidence type="ECO:0000256" key="14">
    <source>
        <dbReference type="ARBA" id="ARBA00038036"/>
    </source>
</evidence>
<comment type="caution">
    <text evidence="17">The sequence shown here is derived from an EMBL/GenBank/DDBJ whole genome shotgun (WGS) entry which is preliminary data.</text>
</comment>
<dbReference type="EC" id="2.7.1.33" evidence="6 16"/>
<keyword evidence="12 16" id="KW-0630">Potassium</keyword>
<feature type="binding site" evidence="16">
    <location>
        <position position="100"/>
    </location>
    <ligand>
        <name>substrate</name>
    </ligand>
</feature>
<evidence type="ECO:0000256" key="8">
    <source>
        <dbReference type="ARBA" id="ARBA00022679"/>
    </source>
</evidence>
<comment type="cofactor">
    <cofactor evidence="16">
        <name>NH4(+)</name>
        <dbReference type="ChEBI" id="CHEBI:28938"/>
    </cofactor>
    <cofactor evidence="16">
        <name>K(+)</name>
        <dbReference type="ChEBI" id="CHEBI:29103"/>
    </cofactor>
    <text evidence="16">A monovalent cation. Ammonium or potassium.</text>
</comment>
<dbReference type="Gene3D" id="3.30.420.40">
    <property type="match status" value="2"/>
</dbReference>
<sequence length="254" mass="28271">MILVLDTGNTNIVLGVYDQGELKYHWRMETYRHRTEDEYAMSVKALFNHVGLKFNQIHGIIISSVVPPVMFPLEQMCRKYFNQRPLVVGPGIKTGLNIKYDNPKEVGADRIVNAVAAIHEYGSPLVIVDFGTATTYCYVNEKGEYMGGAIAPGVGISMEALFDRASKLPRVELIQPEQVVGRNTVEAMQSGIIYGYVGQVEGIVQRMKEQSKEMPTVIATGGMAQLIAKETDAIDVVDNFLTLKGLHLIYERNE</sequence>
<keyword evidence="8 16" id="KW-0808">Transferase</keyword>
<dbReference type="InterPro" id="IPR004619">
    <property type="entry name" value="Type_III_PanK"/>
</dbReference>
<keyword evidence="11 16" id="KW-0067">ATP-binding</keyword>
<evidence type="ECO:0000256" key="3">
    <source>
        <dbReference type="ARBA" id="ARBA00004496"/>
    </source>
</evidence>
<comment type="similarity">
    <text evidence="14 16">Belongs to the type III pantothenate kinase family.</text>
</comment>
<feature type="binding site" evidence="16">
    <location>
        <begin position="107"/>
        <end position="110"/>
    </location>
    <ligand>
        <name>substrate</name>
    </ligand>
</feature>
<dbReference type="GO" id="GO:0015937">
    <property type="term" value="P:coenzyme A biosynthetic process"/>
    <property type="evidence" value="ECO:0007669"/>
    <property type="project" value="UniProtKB-UniRule"/>
</dbReference>
<keyword evidence="10 16" id="KW-0418">Kinase</keyword>
<evidence type="ECO:0000256" key="2">
    <source>
        <dbReference type="ARBA" id="ARBA00001958"/>
    </source>
</evidence>
<dbReference type="SUPFAM" id="SSF53067">
    <property type="entry name" value="Actin-like ATPase domain"/>
    <property type="match status" value="2"/>
</dbReference>
<comment type="subcellular location">
    <subcellularLocation>
        <location evidence="3 16">Cytoplasm</location>
    </subcellularLocation>
</comment>
<feature type="binding site" evidence="16">
    <location>
        <position position="132"/>
    </location>
    <ligand>
        <name>ATP</name>
        <dbReference type="ChEBI" id="CHEBI:30616"/>
    </ligand>
</feature>
<dbReference type="Proteomes" id="UP000622653">
    <property type="component" value="Unassembled WGS sequence"/>
</dbReference>
<evidence type="ECO:0000313" key="18">
    <source>
        <dbReference type="Proteomes" id="UP000622653"/>
    </source>
</evidence>
<dbReference type="PANTHER" id="PTHR34265:SF1">
    <property type="entry name" value="TYPE III PANTOTHENATE KINASE"/>
    <property type="match status" value="1"/>
</dbReference>
<dbReference type="RefSeq" id="WP_194563767.1">
    <property type="nucleotide sequence ID" value="NZ_JADKPV010000011.1"/>
</dbReference>
<dbReference type="NCBIfam" id="NF009847">
    <property type="entry name" value="PRK13318.1-5"/>
    <property type="match status" value="1"/>
</dbReference>
<accession>A0A8J7GF07</accession>
<evidence type="ECO:0000256" key="5">
    <source>
        <dbReference type="ARBA" id="ARBA00011738"/>
    </source>
</evidence>
<dbReference type="GO" id="GO:0046872">
    <property type="term" value="F:metal ion binding"/>
    <property type="evidence" value="ECO:0007669"/>
    <property type="project" value="UniProtKB-KW"/>
</dbReference>
<evidence type="ECO:0000256" key="4">
    <source>
        <dbReference type="ARBA" id="ARBA00005225"/>
    </source>
</evidence>
<dbReference type="NCBIfam" id="NF009843">
    <property type="entry name" value="PRK13318.1-1"/>
    <property type="match status" value="1"/>
</dbReference>
<feature type="binding site" evidence="16">
    <location>
        <begin position="6"/>
        <end position="13"/>
    </location>
    <ligand>
        <name>ATP</name>
        <dbReference type="ChEBI" id="CHEBI:30616"/>
    </ligand>
</feature>
<organism evidence="17 18">
    <name type="scientific">Savagea serpentis</name>
    <dbReference type="NCBI Taxonomy" id="2785297"/>
    <lineage>
        <taxon>Bacteria</taxon>
        <taxon>Bacillati</taxon>
        <taxon>Bacillota</taxon>
        <taxon>Bacilli</taxon>
        <taxon>Bacillales</taxon>
        <taxon>Caryophanaceae</taxon>
        <taxon>Savagea</taxon>
    </lineage>
</organism>
<evidence type="ECO:0000256" key="16">
    <source>
        <dbReference type="HAMAP-Rule" id="MF_01274"/>
    </source>
</evidence>
<dbReference type="EMBL" id="JADKPV010000011">
    <property type="protein sequence ID" value="MBF4502281.1"/>
    <property type="molecule type" value="Genomic_DNA"/>
</dbReference>
<keyword evidence="13 16" id="KW-0173">Coenzyme A biosynthesis</keyword>
<dbReference type="NCBIfam" id="NF009855">
    <property type="entry name" value="PRK13321.1"/>
    <property type="match status" value="1"/>
</dbReference>
<proteinExistence type="inferred from homology"/>
<dbReference type="HAMAP" id="MF_01274">
    <property type="entry name" value="Pantothen_kinase_3"/>
    <property type="match status" value="1"/>
</dbReference>
<reference evidence="17" key="1">
    <citation type="submission" date="2020-11" db="EMBL/GenBank/DDBJ databases">
        <title>Multidrug resistant novel bacterium Savagea serpentis sp. nov., isolated from the scats of a vine snake (Ahaetulla nasuta).</title>
        <authorList>
            <person name="Venkata Ramana V."/>
            <person name="Vikas Patil S."/>
            <person name="Yogita Lugani V."/>
        </authorList>
    </citation>
    <scope>NUCLEOTIDE SEQUENCE</scope>
    <source>
        <strain evidence="17">SN6</strain>
    </source>
</reference>
<evidence type="ECO:0000256" key="11">
    <source>
        <dbReference type="ARBA" id="ARBA00022840"/>
    </source>
</evidence>
<name>A0A8J7GF07_9BACL</name>
<evidence type="ECO:0000256" key="9">
    <source>
        <dbReference type="ARBA" id="ARBA00022741"/>
    </source>
</evidence>
<dbReference type="CDD" id="cd24015">
    <property type="entry name" value="ASKHA_NBD_PanK-III"/>
    <property type="match status" value="1"/>
</dbReference>
<dbReference type="Pfam" id="PF03309">
    <property type="entry name" value="Pan_kinase"/>
    <property type="match status" value="1"/>
</dbReference>
<keyword evidence="9 16" id="KW-0547">Nucleotide-binding</keyword>
<comment type="catalytic activity">
    <reaction evidence="1 16">
        <text>(R)-pantothenate + ATP = (R)-4'-phosphopantothenate + ADP + H(+)</text>
        <dbReference type="Rhea" id="RHEA:16373"/>
        <dbReference type="ChEBI" id="CHEBI:10986"/>
        <dbReference type="ChEBI" id="CHEBI:15378"/>
        <dbReference type="ChEBI" id="CHEBI:29032"/>
        <dbReference type="ChEBI" id="CHEBI:30616"/>
        <dbReference type="ChEBI" id="CHEBI:456216"/>
        <dbReference type="EC" id="2.7.1.33"/>
    </reaction>
</comment>
<evidence type="ECO:0000256" key="6">
    <source>
        <dbReference type="ARBA" id="ARBA00012102"/>
    </source>
</evidence>
<comment type="function">
    <text evidence="16">Catalyzes the phosphorylation of pantothenate (Pan), the first step in CoA biosynthesis.</text>
</comment>
<dbReference type="GO" id="GO:0004594">
    <property type="term" value="F:pantothenate kinase activity"/>
    <property type="evidence" value="ECO:0007669"/>
    <property type="project" value="UniProtKB-UniRule"/>
</dbReference>
<evidence type="ECO:0000256" key="7">
    <source>
        <dbReference type="ARBA" id="ARBA00022490"/>
    </source>
</evidence>
<dbReference type="UniPathway" id="UPA00241">
    <property type="reaction ID" value="UER00352"/>
</dbReference>
<keyword evidence="7 16" id="KW-0963">Cytoplasm</keyword>
<comment type="subunit">
    <text evidence="5 16">Homodimer.</text>
</comment>
<evidence type="ECO:0000256" key="1">
    <source>
        <dbReference type="ARBA" id="ARBA00001206"/>
    </source>
</evidence>
<dbReference type="GO" id="GO:0005524">
    <property type="term" value="F:ATP binding"/>
    <property type="evidence" value="ECO:0007669"/>
    <property type="project" value="UniProtKB-UniRule"/>
</dbReference>
<protein>
    <recommendedName>
        <fullName evidence="15 16">Type III pantothenate kinase</fullName>
        <ecNumber evidence="6 16">2.7.1.33</ecNumber>
    </recommendedName>
    <alternativeName>
        <fullName evidence="16">PanK-III</fullName>
    </alternativeName>
    <alternativeName>
        <fullName evidence="16">Pantothenic acid kinase</fullName>
    </alternativeName>
</protein>
<dbReference type="PANTHER" id="PTHR34265">
    <property type="entry name" value="TYPE III PANTOTHENATE KINASE"/>
    <property type="match status" value="1"/>
</dbReference>
<feature type="binding site" evidence="16">
    <location>
        <position position="129"/>
    </location>
    <ligand>
        <name>K(+)</name>
        <dbReference type="ChEBI" id="CHEBI:29103"/>
    </ligand>
</feature>
<feature type="active site" description="Proton acceptor" evidence="16">
    <location>
        <position position="109"/>
    </location>
</feature>
<keyword evidence="18" id="KW-1185">Reference proteome</keyword>
<dbReference type="GO" id="GO:0005737">
    <property type="term" value="C:cytoplasm"/>
    <property type="evidence" value="ECO:0007669"/>
    <property type="project" value="UniProtKB-SubCell"/>
</dbReference>
<dbReference type="NCBIfam" id="TIGR00671">
    <property type="entry name" value="baf"/>
    <property type="match status" value="1"/>
</dbReference>
<dbReference type="NCBIfam" id="NF009848">
    <property type="entry name" value="PRK13318.1-6"/>
    <property type="match status" value="1"/>
</dbReference>
<evidence type="ECO:0000256" key="10">
    <source>
        <dbReference type="ARBA" id="ARBA00022777"/>
    </source>
</evidence>
<evidence type="ECO:0000256" key="12">
    <source>
        <dbReference type="ARBA" id="ARBA00022958"/>
    </source>
</evidence>
<gene>
    <name evidence="16" type="primary">coaX</name>
    <name evidence="17" type="ORF">IRY55_13010</name>
</gene>
<feature type="binding site" evidence="16">
    <location>
        <position position="184"/>
    </location>
    <ligand>
        <name>substrate</name>
    </ligand>
</feature>
<comment type="pathway">
    <text evidence="4 16">Cofactor biosynthesis; coenzyme A biosynthesis; CoA from (R)-pantothenate: step 1/5.</text>
</comment>
<evidence type="ECO:0000256" key="15">
    <source>
        <dbReference type="ARBA" id="ARBA00040883"/>
    </source>
</evidence>
<evidence type="ECO:0000313" key="17">
    <source>
        <dbReference type="EMBL" id="MBF4502281.1"/>
    </source>
</evidence>
<comment type="cofactor">
    <cofactor evidence="2">
        <name>K(+)</name>
        <dbReference type="ChEBI" id="CHEBI:29103"/>
    </cofactor>
</comment>
<dbReference type="AlphaFoldDB" id="A0A8J7GF07"/>
<dbReference type="InterPro" id="IPR043129">
    <property type="entry name" value="ATPase_NBD"/>
</dbReference>
<keyword evidence="16" id="KW-0479">Metal-binding</keyword>